<evidence type="ECO:0000256" key="6">
    <source>
        <dbReference type="ARBA" id="ARBA00022833"/>
    </source>
</evidence>
<protein>
    <submittedName>
        <fullName evidence="9">M20 family metallopeptidase</fullName>
    </submittedName>
</protein>
<dbReference type="InterPro" id="IPR036264">
    <property type="entry name" value="Bact_exopeptidase_dim_dom"/>
</dbReference>
<dbReference type="InterPro" id="IPR001261">
    <property type="entry name" value="ArgE/DapE_CS"/>
</dbReference>
<gene>
    <name evidence="9" type="ORF">FYJ65_03600</name>
</gene>
<accession>A0A6N7XLH7</accession>
<dbReference type="Proteomes" id="UP000469424">
    <property type="component" value="Unassembled WGS sequence"/>
</dbReference>
<sequence>MNEMIEALQKLVSFQSIAKEEGTEYPYGKKVHDAKEYVLALAKSFGMRVTDVPGKYAYIEIGEGPRLIGILSHLDVVPAGDGWTQDPFGGEIVDGKIYGRGTTDDKGPTIAVLYAMKALKEKTTLPARIRLILGQTEENGEWRDIEAYTDAEEIPECGFTPDGDFPAIQNELGAMVFRVQMPQSGFLQGEGGTAPNMVPERAWVKTEFGTYEASGKACHGCAPWLGLNGISELMEKVYQAEPENRFLRMYADLIGKTIYGEKLGIAAEDESGKLTLNVGLFEVRDETATLMVDIRYPAKKNPDEISGSLVRQFSSYGASCECVYHVRPLYTPSDSPVLGALLSAYREVTGDDSRPISIGGGTYAKAMPNMVAFGPNFPGHENREHMDDEYILVEDFLKLEEIYERALAYLLDSSDAASSSSRIDSAFA</sequence>
<evidence type="ECO:0000313" key="10">
    <source>
        <dbReference type="Proteomes" id="UP000469424"/>
    </source>
</evidence>
<dbReference type="NCBIfam" id="TIGR01887">
    <property type="entry name" value="dipeptidaselike"/>
    <property type="match status" value="1"/>
</dbReference>
<comment type="similarity">
    <text evidence="2">Belongs to the peptidase M20A family.</text>
</comment>
<dbReference type="InterPro" id="IPR002933">
    <property type="entry name" value="Peptidase_M20"/>
</dbReference>
<dbReference type="SUPFAM" id="SSF55031">
    <property type="entry name" value="Bacterial exopeptidase dimerisation domain"/>
    <property type="match status" value="1"/>
</dbReference>
<evidence type="ECO:0000256" key="2">
    <source>
        <dbReference type="ARBA" id="ARBA00006247"/>
    </source>
</evidence>
<keyword evidence="3" id="KW-0645">Protease</keyword>
<dbReference type="EMBL" id="VUNA01000005">
    <property type="protein sequence ID" value="MST70431.1"/>
    <property type="molecule type" value="Genomic_DNA"/>
</dbReference>
<keyword evidence="10" id="KW-1185">Reference proteome</keyword>
<keyword evidence="4" id="KW-0479">Metal-binding</keyword>
<comment type="cofactor">
    <cofactor evidence="1">
        <name>Zn(2+)</name>
        <dbReference type="ChEBI" id="CHEBI:29105"/>
    </cofactor>
</comment>
<comment type="caution">
    <text evidence="9">The sequence shown here is derived from an EMBL/GenBank/DDBJ whole genome shotgun (WGS) entry which is preliminary data.</text>
</comment>
<keyword evidence="8" id="KW-0482">Metalloprotease</keyword>
<dbReference type="PANTHER" id="PTHR43808:SF31">
    <property type="entry name" value="N-ACETYL-L-CITRULLINE DEACETYLASE"/>
    <property type="match status" value="1"/>
</dbReference>
<reference evidence="9 10" key="1">
    <citation type="submission" date="2019-08" db="EMBL/GenBank/DDBJ databases">
        <title>In-depth cultivation of the pig gut microbiome towards novel bacterial diversity and tailored functional studies.</title>
        <authorList>
            <person name="Wylensek D."/>
            <person name="Hitch T.C.A."/>
            <person name="Clavel T."/>
        </authorList>
    </citation>
    <scope>NUCLEOTIDE SEQUENCE [LARGE SCALE GENOMIC DNA]</scope>
    <source>
        <strain evidence="9 10">WCA-MUC-591-APC-4B</strain>
    </source>
</reference>
<dbReference type="GO" id="GO:0008777">
    <property type="term" value="F:acetylornithine deacetylase activity"/>
    <property type="evidence" value="ECO:0007669"/>
    <property type="project" value="TreeGrafter"/>
</dbReference>
<proteinExistence type="inferred from homology"/>
<dbReference type="GO" id="GO:0006526">
    <property type="term" value="P:L-arginine biosynthetic process"/>
    <property type="evidence" value="ECO:0007669"/>
    <property type="project" value="TreeGrafter"/>
</dbReference>
<evidence type="ECO:0000256" key="1">
    <source>
        <dbReference type="ARBA" id="ARBA00001947"/>
    </source>
</evidence>
<evidence type="ECO:0000313" key="9">
    <source>
        <dbReference type="EMBL" id="MST70431.1"/>
    </source>
</evidence>
<keyword evidence="6" id="KW-0862">Zinc</keyword>
<dbReference type="GO" id="GO:0008237">
    <property type="term" value="F:metallopeptidase activity"/>
    <property type="evidence" value="ECO:0007669"/>
    <property type="project" value="UniProtKB-KW"/>
</dbReference>
<dbReference type="GO" id="GO:0006508">
    <property type="term" value="P:proteolysis"/>
    <property type="evidence" value="ECO:0007669"/>
    <property type="project" value="UniProtKB-KW"/>
</dbReference>
<dbReference type="GO" id="GO:0016805">
    <property type="term" value="F:dipeptidase activity"/>
    <property type="evidence" value="ECO:0007669"/>
    <property type="project" value="UniProtKB-KW"/>
</dbReference>
<dbReference type="RefSeq" id="WP_154553995.1">
    <property type="nucleotide sequence ID" value="NZ_VUNA01000005.1"/>
</dbReference>
<dbReference type="Pfam" id="PF01546">
    <property type="entry name" value="Peptidase_M20"/>
    <property type="match status" value="1"/>
</dbReference>
<dbReference type="PROSITE" id="PS00758">
    <property type="entry name" value="ARGE_DAPE_CPG2_1"/>
    <property type="match status" value="1"/>
</dbReference>
<keyword evidence="7" id="KW-0224">Dipeptidase</keyword>
<dbReference type="AlphaFoldDB" id="A0A6N7XLH7"/>
<evidence type="ECO:0000256" key="4">
    <source>
        <dbReference type="ARBA" id="ARBA00022723"/>
    </source>
</evidence>
<keyword evidence="5" id="KW-0378">Hydrolase</keyword>
<name>A0A6N7XLH7_9FIRM</name>
<evidence type="ECO:0000256" key="7">
    <source>
        <dbReference type="ARBA" id="ARBA00022997"/>
    </source>
</evidence>
<evidence type="ECO:0000256" key="5">
    <source>
        <dbReference type="ARBA" id="ARBA00022801"/>
    </source>
</evidence>
<dbReference type="InterPro" id="IPR050072">
    <property type="entry name" value="Peptidase_M20A"/>
</dbReference>
<dbReference type="InterPro" id="IPR010964">
    <property type="entry name" value="M20A_pepV-rel"/>
</dbReference>
<dbReference type="SUPFAM" id="SSF53187">
    <property type="entry name" value="Zn-dependent exopeptidases"/>
    <property type="match status" value="1"/>
</dbReference>
<dbReference type="Gene3D" id="3.40.630.10">
    <property type="entry name" value="Zn peptidases"/>
    <property type="match status" value="2"/>
</dbReference>
<dbReference type="PANTHER" id="PTHR43808">
    <property type="entry name" value="ACETYLORNITHINE DEACETYLASE"/>
    <property type="match status" value="1"/>
</dbReference>
<evidence type="ECO:0000256" key="3">
    <source>
        <dbReference type="ARBA" id="ARBA00022670"/>
    </source>
</evidence>
<dbReference type="GO" id="GO:0008270">
    <property type="term" value="F:zinc ion binding"/>
    <property type="evidence" value="ECO:0007669"/>
    <property type="project" value="InterPro"/>
</dbReference>
<organism evidence="9 10">
    <name type="scientific">Mogibacterium kristiansenii</name>
    <dbReference type="NCBI Taxonomy" id="2606708"/>
    <lineage>
        <taxon>Bacteria</taxon>
        <taxon>Bacillati</taxon>
        <taxon>Bacillota</taxon>
        <taxon>Clostridia</taxon>
        <taxon>Peptostreptococcales</taxon>
        <taxon>Anaerovoracaceae</taxon>
        <taxon>Mogibacterium</taxon>
    </lineage>
</organism>
<evidence type="ECO:0000256" key="8">
    <source>
        <dbReference type="ARBA" id="ARBA00023049"/>
    </source>
</evidence>